<reference evidence="2" key="2">
    <citation type="submission" date="2020-09" db="EMBL/GenBank/DDBJ databases">
        <authorList>
            <person name="Sun Q."/>
            <person name="Zhou Y."/>
        </authorList>
    </citation>
    <scope>NUCLEOTIDE SEQUENCE</scope>
    <source>
        <strain evidence="2">CGMCC 4.7201</strain>
    </source>
</reference>
<gene>
    <name evidence="2" type="ORF">GCM10012280_39410</name>
</gene>
<protein>
    <submittedName>
        <fullName evidence="2">Uncharacterized protein</fullName>
    </submittedName>
</protein>
<name>A0A917ZSL4_9ACTN</name>
<accession>A0A917ZSL4</accession>
<proteinExistence type="predicted"/>
<reference evidence="2" key="1">
    <citation type="journal article" date="2014" name="Int. J. Syst. Evol. Microbiol.">
        <title>Complete genome sequence of Corynebacterium casei LMG S-19264T (=DSM 44701T), isolated from a smear-ripened cheese.</title>
        <authorList>
            <consortium name="US DOE Joint Genome Institute (JGI-PGF)"/>
            <person name="Walter F."/>
            <person name="Albersmeier A."/>
            <person name="Kalinowski J."/>
            <person name="Ruckert C."/>
        </authorList>
    </citation>
    <scope>NUCLEOTIDE SEQUENCE</scope>
    <source>
        <strain evidence="2">CGMCC 4.7201</strain>
    </source>
</reference>
<keyword evidence="3" id="KW-1185">Reference proteome</keyword>
<comment type="caution">
    <text evidence="2">The sequence shown here is derived from an EMBL/GenBank/DDBJ whole genome shotgun (WGS) entry which is preliminary data.</text>
</comment>
<sequence>MIGSAEGAGPVRAHGTTADGAFGPHHLDRPRGSGTASAAADDPAVSLRADPVESPMDGHLVHHTGNQRSCGGFTGQGCTQRGTHSPKSS</sequence>
<evidence type="ECO:0000313" key="3">
    <source>
        <dbReference type="Proteomes" id="UP000641932"/>
    </source>
</evidence>
<feature type="compositionally biased region" description="Polar residues" evidence="1">
    <location>
        <begin position="76"/>
        <end position="89"/>
    </location>
</feature>
<dbReference type="AlphaFoldDB" id="A0A917ZSL4"/>
<dbReference type="Proteomes" id="UP000641932">
    <property type="component" value="Unassembled WGS sequence"/>
</dbReference>
<evidence type="ECO:0000313" key="2">
    <source>
        <dbReference type="EMBL" id="GGO91467.1"/>
    </source>
</evidence>
<organism evidence="2 3">
    <name type="scientific">Wenjunlia tyrosinilytica</name>
    <dbReference type="NCBI Taxonomy" id="1544741"/>
    <lineage>
        <taxon>Bacteria</taxon>
        <taxon>Bacillati</taxon>
        <taxon>Actinomycetota</taxon>
        <taxon>Actinomycetes</taxon>
        <taxon>Kitasatosporales</taxon>
        <taxon>Streptomycetaceae</taxon>
        <taxon>Wenjunlia</taxon>
    </lineage>
</organism>
<dbReference type="RefSeq" id="WP_189133039.1">
    <property type="nucleotide sequence ID" value="NZ_BMMS01000016.1"/>
</dbReference>
<evidence type="ECO:0000256" key="1">
    <source>
        <dbReference type="SAM" id="MobiDB-lite"/>
    </source>
</evidence>
<feature type="region of interest" description="Disordered" evidence="1">
    <location>
        <begin position="1"/>
        <end position="89"/>
    </location>
</feature>
<dbReference type="EMBL" id="BMMS01000016">
    <property type="protein sequence ID" value="GGO91467.1"/>
    <property type="molecule type" value="Genomic_DNA"/>
</dbReference>